<gene>
    <name evidence="3" type="ORF">AAF454_04295</name>
</gene>
<reference evidence="3 4" key="1">
    <citation type="submission" date="2024-04" db="EMBL/GenBank/DDBJ databases">
        <authorList>
            <person name="Wu Y.S."/>
            <person name="Zhang L."/>
        </authorList>
    </citation>
    <scope>NUCLEOTIDE SEQUENCE [LARGE SCALE GENOMIC DNA]</scope>
    <source>
        <strain evidence="3 4">KG-01</strain>
    </source>
</reference>
<organism evidence="3 4">
    <name type="scientific">Kurthia gibsonii</name>
    <dbReference type="NCBI Taxonomy" id="33946"/>
    <lineage>
        <taxon>Bacteria</taxon>
        <taxon>Bacillati</taxon>
        <taxon>Bacillota</taxon>
        <taxon>Bacilli</taxon>
        <taxon>Bacillales</taxon>
        <taxon>Caryophanaceae</taxon>
        <taxon>Kurthia</taxon>
    </lineage>
</organism>
<dbReference type="EMBL" id="JBCEWA010000003">
    <property type="protein sequence ID" value="MEL5987627.1"/>
    <property type="molecule type" value="Genomic_DNA"/>
</dbReference>
<comment type="caution">
    <text evidence="3">The sequence shown here is derived from an EMBL/GenBank/DDBJ whole genome shotgun (WGS) entry which is preliminary data.</text>
</comment>
<dbReference type="PROSITE" id="PS50966">
    <property type="entry name" value="ZF_SWIM"/>
    <property type="match status" value="1"/>
</dbReference>
<keyword evidence="1" id="KW-0862">Zinc</keyword>
<feature type="domain" description="SWIM-type" evidence="2">
    <location>
        <begin position="72"/>
        <end position="105"/>
    </location>
</feature>
<evidence type="ECO:0000256" key="1">
    <source>
        <dbReference type="PROSITE-ProRule" id="PRU00325"/>
    </source>
</evidence>
<accession>A0ABU9LI29</accession>
<evidence type="ECO:0000313" key="3">
    <source>
        <dbReference type="EMBL" id="MEL5987627.1"/>
    </source>
</evidence>
<dbReference type="Proteomes" id="UP001398420">
    <property type="component" value="Unassembled WGS sequence"/>
</dbReference>
<dbReference type="InterPro" id="IPR007527">
    <property type="entry name" value="Znf_SWIM"/>
</dbReference>
<keyword evidence="4" id="KW-1185">Reference proteome</keyword>
<evidence type="ECO:0000259" key="2">
    <source>
        <dbReference type="PROSITE" id="PS50966"/>
    </source>
</evidence>
<sequence length="526" mass="62640">MNMNIAEIAKAEEDIIRKYMGQISKMLPPTKQESEELVRRAAFLVRHNYVKIIDYDYKLHKALFVVQDASLATVTLNLKDHSLNCSCAMKESLCRHRVAALFALYQYIDSLSNWLEQFRSRAQQEQMTLFKEERTPENWLRFVQNVYKRNLYHQQQMNPYLLDGIFNDMMEQIRKQRPLEREWQPLFDVFTHVALLSHTWKHLSLANTEAAQSFYRRFIQDEIERLEVNVLAMSKKSRLFAFDPFYNSLKEMSHYFLLNQGGYVENRIEIYLLIWNHIFTNKRDREVELEKLSTARQYEDDLSIPYMKSIFLVMLDQTEALQPYLDEIEAKDLLSWIELARTAGLNQQEAVRKKIIETIIPFMGTFIQEYLAPPHRMSFVKRFDEERQGVELSEELEETLFAAYGKYGLQPYSQFLIRKKRFDDWSALHQLYPTSLAFLEICGLKTVVEERPSVLLSLYHSLIMEEINQKSRQHYKSAVRLMKKMKAVAKKSGKHEFWNQYVTTVRQNYKRMRALQEEIEKGNLML</sequence>
<evidence type="ECO:0000313" key="4">
    <source>
        <dbReference type="Proteomes" id="UP001398420"/>
    </source>
</evidence>
<dbReference type="RefSeq" id="WP_068455820.1">
    <property type="nucleotide sequence ID" value="NZ_JALKQX010000004.1"/>
</dbReference>
<protein>
    <recommendedName>
        <fullName evidence="2">SWIM-type domain-containing protein</fullName>
    </recommendedName>
</protein>
<keyword evidence="1" id="KW-0479">Metal-binding</keyword>
<name>A0ABU9LI29_9BACL</name>
<keyword evidence="1" id="KW-0863">Zinc-finger</keyword>
<proteinExistence type="predicted"/>